<reference key="1">
    <citation type="submission" date="2010-09" db="EMBL/GenBank/DDBJ databases">
        <title>An interdependent metabolic patchwork in the nested three-way symbiosis of mealybugs.</title>
        <authorList>
            <person name="McCutcheon J.P."/>
            <person name="von Dohlen C.D."/>
        </authorList>
    </citation>
    <scope>NUCLEOTIDE SEQUENCE</scope>
    <source>
        <strain>PCIT</strain>
    </source>
</reference>
<organism evidence="1 2">
    <name type="scientific">Moranella endobia (strain PCIT)</name>
    <dbReference type="NCBI Taxonomy" id="903503"/>
    <lineage>
        <taxon>Bacteria</taxon>
        <taxon>Pseudomonadati</taxon>
        <taxon>Pseudomonadota</taxon>
        <taxon>Gammaproteobacteria</taxon>
        <taxon>Enterobacterales</taxon>
        <taxon>Enterobacteriaceae</taxon>
        <taxon>Candidatus Moranella</taxon>
    </lineage>
</organism>
<reference evidence="1 2" key="2">
    <citation type="journal article" date="2011" name="Curr. Biol.">
        <title>An interdependent metabolic patchwork in the nested symbiosis of mealybugs.</title>
        <authorList>
            <person name="McCutcheon J.P."/>
            <person name="von Dohlen C.D."/>
        </authorList>
    </citation>
    <scope>NUCLEOTIDE SEQUENCE [LARGE SCALE GENOMIC DNA]</scope>
    <source>
        <strain evidence="1 2">PCIT</strain>
    </source>
</reference>
<gene>
    <name evidence="1" type="ordered locus">MEPCIT_160</name>
</gene>
<sequence>MLNNWLILTHHQQQKAVEHIQALIANSMSSSEAISLVASALRAEQLAKCSTEIEMMIRLSQEH</sequence>
<dbReference type="RefSeq" id="WP_013975565.1">
    <property type="nucleotide sequence ID" value="NC_015735.1"/>
</dbReference>
<proteinExistence type="predicted"/>
<keyword evidence="2" id="KW-1185">Reference proteome</keyword>
<accession>F7XXI8</accession>
<dbReference type="AlphaFoldDB" id="F7XXI8"/>
<dbReference type="EMBL" id="CP002243">
    <property type="protein sequence ID" value="AEI74814.1"/>
    <property type="molecule type" value="Genomic_DNA"/>
</dbReference>
<evidence type="ECO:0000313" key="2">
    <source>
        <dbReference type="Proteomes" id="UP000000504"/>
    </source>
</evidence>
<dbReference type="Proteomes" id="UP000000504">
    <property type="component" value="Chromosome"/>
</dbReference>
<dbReference type="KEGG" id="men:MEPCIT_160"/>
<dbReference type="Pfam" id="PF03701">
    <property type="entry name" value="UPF0181"/>
    <property type="match status" value="1"/>
</dbReference>
<dbReference type="HOGENOM" id="CLU_2880970_0_0_6"/>
<dbReference type="eggNOG" id="COG3140">
    <property type="taxonomic scope" value="Bacteria"/>
</dbReference>
<dbReference type="InterPro" id="IPR005371">
    <property type="entry name" value="UPF0181"/>
</dbReference>
<evidence type="ECO:0000313" key="1">
    <source>
        <dbReference type="EMBL" id="AEI74814.1"/>
    </source>
</evidence>
<protein>
    <submittedName>
        <fullName evidence="1">Uncharacterized protein</fullName>
    </submittedName>
</protein>
<dbReference type="OrthoDB" id="6522084at2"/>
<name>F7XXI8_MOREP</name>